<keyword evidence="7 9" id="KW-0694">RNA-binding</keyword>
<keyword evidence="3 9" id="KW-0489">Methyltransferase</keyword>
<evidence type="ECO:0000256" key="2">
    <source>
        <dbReference type="ARBA" id="ARBA00022555"/>
    </source>
</evidence>
<dbReference type="EC" id="2.1.1.33" evidence="9"/>
<evidence type="ECO:0000256" key="4">
    <source>
        <dbReference type="ARBA" id="ARBA00022679"/>
    </source>
</evidence>
<dbReference type="AlphaFoldDB" id="A0A7S1G2J3"/>
<keyword evidence="2 9" id="KW-0820">tRNA-binding</keyword>
<dbReference type="GO" id="GO:0000049">
    <property type="term" value="F:tRNA binding"/>
    <property type="evidence" value="ECO:0007669"/>
    <property type="project" value="UniProtKB-UniRule"/>
</dbReference>
<dbReference type="PANTHER" id="PTHR23417:SF16">
    <property type="entry name" value="TRNA (GUANINE-N(7)-)-METHYLTRANSFERASE"/>
    <property type="match status" value="1"/>
</dbReference>
<dbReference type="Gene3D" id="3.40.50.150">
    <property type="entry name" value="Vaccinia Virus protein VP39"/>
    <property type="match status" value="1"/>
</dbReference>
<evidence type="ECO:0000256" key="5">
    <source>
        <dbReference type="ARBA" id="ARBA00022691"/>
    </source>
</evidence>
<dbReference type="EMBL" id="HBFR01042385">
    <property type="protein sequence ID" value="CAD8903774.1"/>
    <property type="molecule type" value="Transcribed_RNA"/>
</dbReference>
<proteinExistence type="inferred from homology"/>
<feature type="binding site" evidence="9">
    <location>
        <begin position="130"/>
        <end position="131"/>
    </location>
    <ligand>
        <name>S-adenosyl-L-methionine</name>
        <dbReference type="ChEBI" id="CHEBI:59789"/>
    </ligand>
</feature>
<evidence type="ECO:0000256" key="8">
    <source>
        <dbReference type="ARBA" id="ARBA00023242"/>
    </source>
</evidence>
<comment type="catalytic activity">
    <reaction evidence="1 9">
        <text>guanosine(46) in tRNA + S-adenosyl-L-methionine = N(7)-methylguanosine(46) in tRNA + S-adenosyl-L-homocysteine</text>
        <dbReference type="Rhea" id="RHEA:42708"/>
        <dbReference type="Rhea" id="RHEA-COMP:10188"/>
        <dbReference type="Rhea" id="RHEA-COMP:10189"/>
        <dbReference type="ChEBI" id="CHEBI:57856"/>
        <dbReference type="ChEBI" id="CHEBI:59789"/>
        <dbReference type="ChEBI" id="CHEBI:74269"/>
        <dbReference type="ChEBI" id="CHEBI:74480"/>
        <dbReference type="EC" id="2.1.1.33"/>
    </reaction>
</comment>
<comment type="similarity">
    <text evidence="9">Belongs to the class I-like SAM-binding methyltransferase superfamily. TrmB family.</text>
</comment>
<evidence type="ECO:0000313" key="10">
    <source>
        <dbReference type="EMBL" id="CAD8903774.1"/>
    </source>
</evidence>
<sequence>MTSSVEATSKECPTSAGRKRLIENKPVNATDSIDYDAEPVTAVGSMPKKRFYRQRAHCNPLSHNNAFSYPCDGPDGMDWTADHFPNHPLLAIGREAKSIRPTVLDIGCGFGGLTVALSKILPNETVLGMEIRAKVTEYVRLRISALRSESDKGEYQNTSVMRTNSMKFLPFFFPGASVKKLFFCFPDPHFKRKNHPRRIISTRLLSEYAHILVDNGRLYAITDVEELHQWHVKMCDAHPSFERIEEKCDPCISAMVDSTEEGKKVARNKQSKYFCVYRRIPVQKCLELGGVNVEDFWNVTNFGVEWVSDNDVDRTENKN</sequence>
<comment type="pathway">
    <text evidence="9">tRNA modification; N(7)-methylguanine-tRNA biosynthesis.</text>
</comment>
<feature type="active site" evidence="9">
    <location>
        <position position="187"/>
    </location>
</feature>
<feature type="binding site" evidence="9">
    <location>
        <begin position="164"/>
        <end position="165"/>
    </location>
    <ligand>
        <name>S-adenosyl-L-methionine</name>
        <dbReference type="ChEBI" id="CHEBI:59789"/>
    </ligand>
</feature>
<dbReference type="Pfam" id="PF02390">
    <property type="entry name" value="Methyltransf_4"/>
    <property type="match status" value="1"/>
</dbReference>
<accession>A0A7S1G2J3</accession>
<dbReference type="GO" id="GO:0005634">
    <property type="term" value="C:nucleus"/>
    <property type="evidence" value="ECO:0007669"/>
    <property type="project" value="UniProtKB-SubCell"/>
</dbReference>
<dbReference type="InterPro" id="IPR003358">
    <property type="entry name" value="tRNA_(Gua-N-7)_MeTrfase_Trmb"/>
</dbReference>
<feature type="binding site" evidence="9">
    <location>
        <begin position="259"/>
        <end position="261"/>
    </location>
    <ligand>
        <name>S-adenosyl-L-methionine</name>
        <dbReference type="ChEBI" id="CHEBI:59789"/>
    </ligand>
</feature>
<dbReference type="InterPro" id="IPR029063">
    <property type="entry name" value="SAM-dependent_MTases_sf"/>
</dbReference>
<dbReference type="PROSITE" id="PS51625">
    <property type="entry name" value="SAM_MT_TRMB"/>
    <property type="match status" value="1"/>
</dbReference>
<gene>
    <name evidence="10" type="ORF">CHYS00102_LOCUS30994</name>
</gene>
<name>A0A7S1G2J3_9STRA</name>
<organism evidence="10">
    <name type="scientific">Corethron hystrix</name>
    <dbReference type="NCBI Taxonomy" id="216773"/>
    <lineage>
        <taxon>Eukaryota</taxon>
        <taxon>Sar</taxon>
        <taxon>Stramenopiles</taxon>
        <taxon>Ochrophyta</taxon>
        <taxon>Bacillariophyta</taxon>
        <taxon>Coscinodiscophyceae</taxon>
        <taxon>Corethrophycidae</taxon>
        <taxon>Corethrales</taxon>
        <taxon>Corethraceae</taxon>
        <taxon>Corethron</taxon>
    </lineage>
</organism>
<dbReference type="InterPro" id="IPR025763">
    <property type="entry name" value="Trm8_euk"/>
</dbReference>
<comment type="function">
    <text evidence="9">Catalyzes the formation of N(7)-methylguanine at position 46 (m7G46) in tRNA.</text>
</comment>
<dbReference type="HAMAP" id="MF_03055">
    <property type="entry name" value="tRNA_methyltr_TrmB_euk"/>
    <property type="match status" value="1"/>
</dbReference>
<keyword evidence="4 9" id="KW-0808">Transferase</keyword>
<protein>
    <recommendedName>
        <fullName evidence="9">tRNA (guanine-N(7)-)-methyltransferase</fullName>
        <ecNumber evidence="9">2.1.1.33</ecNumber>
    </recommendedName>
    <alternativeName>
        <fullName evidence="9">tRNA (guanine(46)-N(7))-methyltransferase</fullName>
    </alternativeName>
    <alternativeName>
        <fullName evidence="9">tRNA(m7G46)-methyltransferase</fullName>
    </alternativeName>
</protein>
<dbReference type="NCBIfam" id="TIGR00091">
    <property type="entry name" value="tRNA (guanosine(46)-N7)-methyltransferase TrmB"/>
    <property type="match status" value="1"/>
</dbReference>
<evidence type="ECO:0000256" key="3">
    <source>
        <dbReference type="ARBA" id="ARBA00022603"/>
    </source>
</evidence>
<dbReference type="GO" id="GO:0008176">
    <property type="term" value="F:tRNA (guanine(46)-N7)-methyltransferase activity"/>
    <property type="evidence" value="ECO:0007669"/>
    <property type="project" value="UniProtKB-UniRule"/>
</dbReference>
<comment type="subcellular location">
    <subcellularLocation>
        <location evidence="9">Nucleus</location>
    </subcellularLocation>
</comment>
<feature type="binding site" evidence="9">
    <location>
        <position position="107"/>
    </location>
    <ligand>
        <name>S-adenosyl-L-methionine</name>
        <dbReference type="ChEBI" id="CHEBI:59789"/>
    </ligand>
</feature>
<feature type="binding site" evidence="9">
    <location>
        <position position="184"/>
    </location>
    <ligand>
        <name>S-adenosyl-L-methionine</name>
        <dbReference type="ChEBI" id="CHEBI:59789"/>
    </ligand>
</feature>
<evidence type="ECO:0000256" key="9">
    <source>
        <dbReference type="HAMAP-Rule" id="MF_03055"/>
    </source>
</evidence>
<dbReference type="SUPFAM" id="SSF53335">
    <property type="entry name" value="S-adenosyl-L-methionine-dependent methyltransferases"/>
    <property type="match status" value="1"/>
</dbReference>
<dbReference type="PANTHER" id="PTHR23417">
    <property type="entry name" value="3-DEOXY-D-MANNO-OCTULOSONIC-ACID TRANSFERASE/TRNA GUANINE-N 7 - -METHYLTRANSFERASE"/>
    <property type="match status" value="1"/>
</dbReference>
<evidence type="ECO:0000256" key="1">
    <source>
        <dbReference type="ARBA" id="ARBA00000142"/>
    </source>
</evidence>
<evidence type="ECO:0000256" key="7">
    <source>
        <dbReference type="ARBA" id="ARBA00022884"/>
    </source>
</evidence>
<evidence type="ECO:0000256" key="6">
    <source>
        <dbReference type="ARBA" id="ARBA00022694"/>
    </source>
</evidence>
<dbReference type="CDD" id="cd02440">
    <property type="entry name" value="AdoMet_MTases"/>
    <property type="match status" value="1"/>
</dbReference>
<dbReference type="GO" id="GO:0043527">
    <property type="term" value="C:tRNA methyltransferase complex"/>
    <property type="evidence" value="ECO:0007669"/>
    <property type="project" value="TreeGrafter"/>
</dbReference>
<keyword evidence="8 9" id="KW-0539">Nucleus</keyword>
<reference evidence="10" key="1">
    <citation type="submission" date="2021-01" db="EMBL/GenBank/DDBJ databases">
        <authorList>
            <person name="Corre E."/>
            <person name="Pelletier E."/>
            <person name="Niang G."/>
            <person name="Scheremetjew M."/>
            <person name="Finn R."/>
            <person name="Kale V."/>
            <person name="Holt S."/>
            <person name="Cochrane G."/>
            <person name="Meng A."/>
            <person name="Brown T."/>
            <person name="Cohen L."/>
        </authorList>
    </citation>
    <scope>NUCLEOTIDE SEQUENCE</scope>
    <source>
        <strain evidence="10">308</strain>
    </source>
</reference>
<keyword evidence="5 9" id="KW-0949">S-adenosyl-L-methionine</keyword>
<keyword evidence="6 9" id="KW-0819">tRNA processing</keyword>
<dbReference type="UniPathway" id="UPA00989"/>